<dbReference type="Proteomes" id="UP000092730">
    <property type="component" value="Chromosome 4"/>
</dbReference>
<evidence type="ECO:0000313" key="4">
    <source>
        <dbReference type="Proteomes" id="UP000092730"/>
    </source>
</evidence>
<evidence type="ECO:0000256" key="1">
    <source>
        <dbReference type="SAM" id="MobiDB-lite"/>
    </source>
</evidence>
<dbReference type="KEGG" id="kbi:30209340"/>
<organism evidence="2">
    <name type="scientific">Kwoniella bestiolae CBS 10118</name>
    <dbReference type="NCBI Taxonomy" id="1296100"/>
    <lineage>
        <taxon>Eukaryota</taxon>
        <taxon>Fungi</taxon>
        <taxon>Dikarya</taxon>
        <taxon>Basidiomycota</taxon>
        <taxon>Agaricomycotina</taxon>
        <taxon>Tremellomycetes</taxon>
        <taxon>Tremellales</taxon>
        <taxon>Cryptococcaceae</taxon>
        <taxon>Kwoniella</taxon>
    </lineage>
</organism>
<evidence type="ECO:0000313" key="3">
    <source>
        <dbReference type="EMBL" id="WVW83798.1"/>
    </source>
</evidence>
<evidence type="ECO:0000313" key="2">
    <source>
        <dbReference type="EMBL" id="OCF25131.1"/>
    </source>
</evidence>
<dbReference type="RefSeq" id="XP_019046201.1">
    <property type="nucleotide sequence ID" value="XM_019191571.1"/>
</dbReference>
<reference evidence="2" key="1">
    <citation type="submission" date="2013-07" db="EMBL/GenBank/DDBJ databases">
        <title>The Genome Sequence of Cryptococcus bestiolae CBS10118.</title>
        <authorList>
            <consortium name="The Broad Institute Genome Sequencing Platform"/>
            <person name="Cuomo C."/>
            <person name="Litvintseva A."/>
            <person name="Chen Y."/>
            <person name="Heitman J."/>
            <person name="Sun S."/>
            <person name="Springer D."/>
            <person name="Dromer F."/>
            <person name="Young S.K."/>
            <person name="Zeng Q."/>
            <person name="Gargeya S."/>
            <person name="Fitzgerald M."/>
            <person name="Abouelleil A."/>
            <person name="Alvarado L."/>
            <person name="Berlin A.M."/>
            <person name="Chapman S.B."/>
            <person name="Dewar J."/>
            <person name="Goldberg J."/>
            <person name="Griggs A."/>
            <person name="Gujja S."/>
            <person name="Hansen M."/>
            <person name="Howarth C."/>
            <person name="Imamovic A."/>
            <person name="Larimer J."/>
            <person name="McCowan C."/>
            <person name="Murphy C."/>
            <person name="Pearson M."/>
            <person name="Priest M."/>
            <person name="Roberts A."/>
            <person name="Saif S."/>
            <person name="Shea T."/>
            <person name="Sykes S."/>
            <person name="Wortman J."/>
            <person name="Nusbaum C."/>
            <person name="Birren B."/>
        </authorList>
    </citation>
    <scope>NUCLEOTIDE SEQUENCE [LARGE SCALE GENOMIC DNA]</scope>
    <source>
        <strain evidence="2">CBS 10118</strain>
    </source>
</reference>
<gene>
    <name evidence="2" type="ORF">I302_04941</name>
    <name evidence="3" type="ORF">I302_105819</name>
</gene>
<dbReference type="OrthoDB" id="2566630at2759"/>
<name>A0A1B9G294_9TREE</name>
<proteinExistence type="predicted"/>
<reference evidence="2" key="3">
    <citation type="submission" date="2014-01" db="EMBL/GenBank/DDBJ databases">
        <title>Evolution of pathogenesis and genome organization in the Tremellales.</title>
        <authorList>
            <person name="Cuomo C."/>
            <person name="Litvintseva A."/>
            <person name="Heitman J."/>
            <person name="Chen Y."/>
            <person name="Sun S."/>
            <person name="Springer D."/>
            <person name="Dromer F."/>
            <person name="Young S."/>
            <person name="Zeng Q."/>
            <person name="Chapman S."/>
            <person name="Gujja S."/>
            <person name="Saif S."/>
            <person name="Birren B."/>
        </authorList>
    </citation>
    <scope>NUCLEOTIDE SEQUENCE</scope>
    <source>
        <strain evidence="2">CBS 10118</strain>
    </source>
</reference>
<feature type="compositionally biased region" description="Low complexity" evidence="1">
    <location>
        <begin position="16"/>
        <end position="30"/>
    </location>
</feature>
<reference evidence="3" key="2">
    <citation type="submission" date="2013-07" db="EMBL/GenBank/DDBJ databases">
        <authorList>
            <consortium name="The Broad Institute Genome Sequencing Platform"/>
            <person name="Cuomo C."/>
            <person name="Litvintseva A."/>
            <person name="Chen Y."/>
            <person name="Heitman J."/>
            <person name="Sun S."/>
            <person name="Springer D."/>
            <person name="Dromer F."/>
            <person name="Young S.K."/>
            <person name="Zeng Q."/>
            <person name="Gargeya S."/>
            <person name="Fitzgerald M."/>
            <person name="Abouelleil A."/>
            <person name="Alvarado L."/>
            <person name="Berlin A.M."/>
            <person name="Chapman S.B."/>
            <person name="Dewar J."/>
            <person name="Goldberg J."/>
            <person name="Griggs A."/>
            <person name="Gujja S."/>
            <person name="Hansen M."/>
            <person name="Howarth C."/>
            <person name="Imamovic A."/>
            <person name="Larimer J."/>
            <person name="McCowan C."/>
            <person name="Murphy C."/>
            <person name="Pearson M."/>
            <person name="Priest M."/>
            <person name="Roberts A."/>
            <person name="Saif S."/>
            <person name="Shea T."/>
            <person name="Sykes S."/>
            <person name="Wortman J."/>
            <person name="Nusbaum C."/>
            <person name="Birren B."/>
        </authorList>
    </citation>
    <scope>NUCLEOTIDE SEQUENCE</scope>
    <source>
        <strain evidence="3">CBS 10118</strain>
    </source>
</reference>
<keyword evidence="4" id="KW-1185">Reference proteome</keyword>
<reference evidence="3" key="4">
    <citation type="submission" date="2024-02" db="EMBL/GenBank/DDBJ databases">
        <title>Comparative genomics of Cryptococcus and Kwoniella reveals pathogenesis evolution and contrasting modes of karyotype evolution via chromosome fusion or intercentromeric recombination.</title>
        <authorList>
            <person name="Coelho M.A."/>
            <person name="David-Palma M."/>
            <person name="Shea T."/>
            <person name="Bowers K."/>
            <person name="McGinley-Smith S."/>
            <person name="Mohammad A.W."/>
            <person name="Gnirke A."/>
            <person name="Yurkov A.M."/>
            <person name="Nowrousian M."/>
            <person name="Sun S."/>
            <person name="Cuomo C.A."/>
            <person name="Heitman J."/>
        </authorList>
    </citation>
    <scope>NUCLEOTIDE SEQUENCE</scope>
    <source>
        <strain evidence="3">CBS 10118</strain>
    </source>
</reference>
<sequence length="272" mass="30493">MAYPHCHPPKRPHSNSPAPATDTSSDSSSSANATGSQTLQVPNEILDLIAFHSDKPTQASLIRVSSRTYHATAPHLYREVFITTKNAPSLFRGLARSPYLPRSSRVRKFKTPSSKTNGKSDQPAVLLWPSICIESEDEADEEDDDLSYVYPSIASDERTIKLLGLVRKITIMSAPSSRLSVELESWFGLAKQLHWNRGWELENHHEPVEWPFEFIGAINFEGGQADWAKMEKGIMERESHWAKEDFRITEWEDAEPCVCCGGGKKGSEWAGH</sequence>
<dbReference type="AlphaFoldDB" id="A0A1B9G294"/>
<dbReference type="GeneID" id="30209340"/>
<accession>A0A1B9G294</accession>
<dbReference type="EMBL" id="CP144544">
    <property type="protein sequence ID" value="WVW83798.1"/>
    <property type="molecule type" value="Genomic_DNA"/>
</dbReference>
<dbReference type="VEuPathDB" id="FungiDB:I302_04941"/>
<feature type="region of interest" description="Disordered" evidence="1">
    <location>
        <begin position="1"/>
        <end position="36"/>
    </location>
</feature>
<dbReference type="EMBL" id="KI894021">
    <property type="protein sequence ID" value="OCF25131.1"/>
    <property type="molecule type" value="Genomic_DNA"/>
</dbReference>
<protein>
    <submittedName>
        <fullName evidence="2">Uncharacterized protein</fullName>
    </submittedName>
</protein>